<keyword evidence="3" id="KW-1185">Reference proteome</keyword>
<proteinExistence type="predicted"/>
<gene>
    <name evidence="2" type="ORF">AA23TX_03181</name>
</gene>
<sequence>MKKFLKALVAGLARAAWFPAPLWPAGPKSRWPGEPR</sequence>
<feature type="signal peptide" evidence="1">
    <location>
        <begin position="1"/>
        <end position="15"/>
    </location>
</feature>
<evidence type="ECO:0000256" key="1">
    <source>
        <dbReference type="SAM" id="SignalP"/>
    </source>
</evidence>
<organism evidence="2 3">
    <name type="scientific">Amycolatopsis camponoti</name>
    <dbReference type="NCBI Taxonomy" id="2606593"/>
    <lineage>
        <taxon>Bacteria</taxon>
        <taxon>Bacillati</taxon>
        <taxon>Actinomycetota</taxon>
        <taxon>Actinomycetes</taxon>
        <taxon>Pseudonocardiales</taxon>
        <taxon>Pseudonocardiaceae</taxon>
        <taxon>Amycolatopsis</taxon>
    </lineage>
</organism>
<dbReference type="EMBL" id="CABVGP010000001">
    <property type="protein sequence ID" value="VVJ18160.1"/>
    <property type="molecule type" value="Genomic_DNA"/>
</dbReference>
<name>A0A6I8LM85_9PSEU</name>
<dbReference type="Proteomes" id="UP000399805">
    <property type="component" value="Unassembled WGS sequence"/>
</dbReference>
<keyword evidence="1" id="KW-0732">Signal</keyword>
<feature type="chain" id="PRO_5026221537" evidence="1">
    <location>
        <begin position="16"/>
        <end position="36"/>
    </location>
</feature>
<evidence type="ECO:0000313" key="2">
    <source>
        <dbReference type="EMBL" id="VVJ18160.1"/>
    </source>
</evidence>
<evidence type="ECO:0000313" key="3">
    <source>
        <dbReference type="Proteomes" id="UP000399805"/>
    </source>
</evidence>
<dbReference type="AlphaFoldDB" id="A0A6I8LM85"/>
<protein>
    <submittedName>
        <fullName evidence="2">Uncharacterized protein</fullName>
    </submittedName>
</protein>
<accession>A0A6I8LM85</accession>
<reference evidence="2 3" key="1">
    <citation type="submission" date="2019-09" db="EMBL/GenBank/DDBJ databases">
        <authorList>
            <person name="Leyn A S."/>
        </authorList>
    </citation>
    <scope>NUCLEOTIDE SEQUENCE [LARGE SCALE GENOMIC DNA]</scope>
    <source>
        <strain evidence="2">AA231_1</strain>
    </source>
</reference>